<keyword evidence="9 21" id="KW-0732">Signal</keyword>
<dbReference type="InterPro" id="IPR025710">
    <property type="entry name" value="SoxA"/>
</dbReference>
<evidence type="ECO:0000256" key="15">
    <source>
        <dbReference type="ARBA" id="ARBA00030833"/>
    </source>
</evidence>
<evidence type="ECO:0000256" key="14">
    <source>
        <dbReference type="ARBA" id="ARBA00030174"/>
    </source>
</evidence>
<evidence type="ECO:0000256" key="2">
    <source>
        <dbReference type="ARBA" id="ARBA00011530"/>
    </source>
</evidence>
<proteinExistence type="inferred from homology"/>
<reference evidence="23 24" key="1">
    <citation type="submission" date="2021-01" db="EMBL/GenBank/DDBJ databases">
        <authorList>
            <person name="Ruan W."/>
            <person name="Khan S.A."/>
            <person name="Jeon C.O."/>
        </authorList>
    </citation>
    <scope>NUCLEOTIDE SEQUENCE [LARGE SCALE GENOMIC DNA]</scope>
    <source>
        <strain evidence="23 24">R798</strain>
    </source>
</reference>
<keyword evidence="24" id="KW-1185">Reference proteome</keyword>
<evidence type="ECO:0000256" key="17">
    <source>
        <dbReference type="ARBA" id="ARBA00032318"/>
    </source>
</evidence>
<dbReference type="InterPro" id="IPR036909">
    <property type="entry name" value="Cyt_c-like_dom_sf"/>
</dbReference>
<comment type="caution">
    <text evidence="23">The sequence shown here is derived from an EMBL/GenBank/DDBJ whole genome shotgun (WGS) entry which is preliminary data.</text>
</comment>
<evidence type="ECO:0000256" key="10">
    <source>
        <dbReference type="ARBA" id="ARBA00022764"/>
    </source>
</evidence>
<comment type="catalytic activity">
    <reaction evidence="18">
        <text>L-cysteinyl-[SoxY protein] + thiosulfate + 2 Fe(III)-[cytochrome c] = S-sulfosulfanyl-L-cysteinyl-[SoxY protein] + 2 Fe(II)-[cytochrome c] + 2 H(+)</text>
        <dbReference type="Rhea" id="RHEA:56720"/>
        <dbReference type="Rhea" id="RHEA-COMP:10350"/>
        <dbReference type="Rhea" id="RHEA-COMP:14328"/>
        <dbReference type="Rhea" id="RHEA-COMP:14399"/>
        <dbReference type="Rhea" id="RHEA-COMP:14691"/>
        <dbReference type="ChEBI" id="CHEBI:15378"/>
        <dbReference type="ChEBI" id="CHEBI:29033"/>
        <dbReference type="ChEBI" id="CHEBI:29034"/>
        <dbReference type="ChEBI" id="CHEBI:29950"/>
        <dbReference type="ChEBI" id="CHEBI:33542"/>
        <dbReference type="ChEBI" id="CHEBI:139321"/>
        <dbReference type="EC" id="2.8.5.2"/>
    </reaction>
</comment>
<protein>
    <recommendedName>
        <fullName evidence="4">L-cysteine S-thiosulfotransferase subunit SoxA</fullName>
        <ecNumber evidence="3">2.8.5.2</ecNumber>
    </recommendedName>
    <alternativeName>
        <fullName evidence="16">Protein SoxA</fullName>
    </alternativeName>
    <alternativeName>
        <fullName evidence="17">SoxAX cytochrome complex subunit A</fullName>
    </alternativeName>
    <alternativeName>
        <fullName evidence="15">Sulfur oxidizing protein A</fullName>
    </alternativeName>
    <alternativeName>
        <fullName evidence="14">Thiosulfate-oxidizing multienzyme system protein SoxA</fullName>
    </alternativeName>
</protein>
<dbReference type="EMBL" id="JAFBIL020000008">
    <property type="protein sequence ID" value="MBZ2209575.1"/>
    <property type="molecule type" value="Genomic_DNA"/>
</dbReference>
<evidence type="ECO:0000313" key="23">
    <source>
        <dbReference type="EMBL" id="MBZ2209575.1"/>
    </source>
</evidence>
<evidence type="ECO:0000256" key="4">
    <source>
        <dbReference type="ARBA" id="ARBA00019364"/>
    </source>
</evidence>
<dbReference type="RefSeq" id="WP_223470025.1">
    <property type="nucleotide sequence ID" value="NZ_JAFBIL020000008.1"/>
</dbReference>
<keyword evidence="8 20" id="KW-0479">Metal-binding</keyword>
<evidence type="ECO:0000256" key="13">
    <source>
        <dbReference type="ARBA" id="ARBA00025746"/>
    </source>
</evidence>
<organism evidence="23 24">
    <name type="scientific">Massilia soli</name>
    <dbReference type="NCBI Taxonomy" id="2792854"/>
    <lineage>
        <taxon>Bacteria</taxon>
        <taxon>Pseudomonadati</taxon>
        <taxon>Pseudomonadota</taxon>
        <taxon>Betaproteobacteria</taxon>
        <taxon>Burkholderiales</taxon>
        <taxon>Oxalobacteraceae</taxon>
        <taxon>Telluria group</taxon>
        <taxon>Massilia</taxon>
    </lineage>
</organism>
<name>A0ABS7SUG6_9BURK</name>
<keyword evidence="6 20" id="KW-0349">Heme</keyword>
<keyword evidence="12 20" id="KW-0408">Iron</keyword>
<dbReference type="PROSITE" id="PS51007">
    <property type="entry name" value="CYTC"/>
    <property type="match status" value="1"/>
</dbReference>
<evidence type="ECO:0000259" key="22">
    <source>
        <dbReference type="PROSITE" id="PS51007"/>
    </source>
</evidence>
<evidence type="ECO:0000313" key="24">
    <source>
        <dbReference type="Proteomes" id="UP000809349"/>
    </source>
</evidence>
<evidence type="ECO:0000256" key="12">
    <source>
        <dbReference type="ARBA" id="ARBA00023004"/>
    </source>
</evidence>
<evidence type="ECO:0000256" key="6">
    <source>
        <dbReference type="ARBA" id="ARBA00022617"/>
    </source>
</evidence>
<keyword evidence="11" id="KW-0249">Electron transport</keyword>
<dbReference type="EC" id="2.8.5.2" evidence="3"/>
<keyword evidence="7" id="KW-0808">Transferase</keyword>
<evidence type="ECO:0000256" key="21">
    <source>
        <dbReference type="SAM" id="SignalP"/>
    </source>
</evidence>
<evidence type="ECO:0000256" key="8">
    <source>
        <dbReference type="ARBA" id="ARBA00022723"/>
    </source>
</evidence>
<sequence>MKRAFGLLACALALGAAADERKSGAQFMGASTQAMQRDDTLNPAMLWVGDGEAQWQAKAGRDGKSCASCHGDASAGMRGVAARFPAFDTHSKLPINLAQRINQCRVGKQKLPPWRPESRELLAMEAYVALQSRGMPVAPPRDARLKQPTERGKQLFNQRIGQLNLSCAQCHDANWGKRLAGSTIPQGHASAYPIYRLEWQDMGSLQRRLRNCMSGVRAEVPPYGALELVELELYLAARARGMAMESPGVRP</sequence>
<comment type="catalytic activity">
    <reaction evidence="19">
        <text>S-sulfanyl-L-cysteinyl-[SoxY protein] + thiosulfate + 2 Fe(III)-[cytochrome c] = S-(2-sulfodisulfanyl)-L-cysteinyl-[SoxY protein] + 2 Fe(II)-[cytochrome c] + 2 H(+)</text>
        <dbReference type="Rhea" id="RHEA:51224"/>
        <dbReference type="Rhea" id="RHEA-COMP:10350"/>
        <dbReference type="Rhea" id="RHEA-COMP:14399"/>
        <dbReference type="Rhea" id="RHEA-COMP:14689"/>
        <dbReference type="Rhea" id="RHEA-COMP:14690"/>
        <dbReference type="ChEBI" id="CHEBI:15378"/>
        <dbReference type="ChEBI" id="CHEBI:29033"/>
        <dbReference type="ChEBI" id="CHEBI:29034"/>
        <dbReference type="ChEBI" id="CHEBI:33542"/>
        <dbReference type="ChEBI" id="CHEBI:61963"/>
        <dbReference type="ChEBI" id="CHEBI:140664"/>
        <dbReference type="EC" id="2.8.5.2"/>
    </reaction>
</comment>
<evidence type="ECO:0000256" key="20">
    <source>
        <dbReference type="PROSITE-ProRule" id="PRU00433"/>
    </source>
</evidence>
<evidence type="ECO:0000256" key="16">
    <source>
        <dbReference type="ARBA" id="ARBA00032236"/>
    </source>
</evidence>
<evidence type="ECO:0000256" key="7">
    <source>
        <dbReference type="ARBA" id="ARBA00022679"/>
    </source>
</evidence>
<gene>
    <name evidence="23" type="primary">soxA</name>
    <name evidence="23" type="ORF">I4X03_020095</name>
</gene>
<dbReference type="InterPro" id="IPR009056">
    <property type="entry name" value="Cyt_c-like_dom"/>
</dbReference>
<comment type="similarity">
    <text evidence="13">Belongs to the SoxA family.</text>
</comment>
<evidence type="ECO:0000256" key="18">
    <source>
        <dbReference type="ARBA" id="ARBA00048077"/>
    </source>
</evidence>
<evidence type="ECO:0000256" key="11">
    <source>
        <dbReference type="ARBA" id="ARBA00022982"/>
    </source>
</evidence>
<keyword evidence="10" id="KW-0574">Periplasm</keyword>
<comment type="subcellular location">
    <subcellularLocation>
        <location evidence="1">Periplasm</location>
    </subcellularLocation>
</comment>
<dbReference type="SUPFAM" id="SSF46626">
    <property type="entry name" value="Cytochrome c"/>
    <property type="match status" value="2"/>
</dbReference>
<keyword evidence="5" id="KW-0813">Transport</keyword>
<dbReference type="Proteomes" id="UP000809349">
    <property type="component" value="Unassembled WGS sequence"/>
</dbReference>
<feature type="chain" id="PRO_5045957135" description="L-cysteine S-thiosulfotransferase subunit SoxA" evidence="21">
    <location>
        <begin position="19"/>
        <end position="251"/>
    </location>
</feature>
<evidence type="ECO:0000256" key="19">
    <source>
        <dbReference type="ARBA" id="ARBA00048423"/>
    </source>
</evidence>
<dbReference type="Gene3D" id="1.10.760.10">
    <property type="entry name" value="Cytochrome c-like domain"/>
    <property type="match status" value="2"/>
</dbReference>
<evidence type="ECO:0000256" key="1">
    <source>
        <dbReference type="ARBA" id="ARBA00004418"/>
    </source>
</evidence>
<dbReference type="PIRSF" id="PIRSF038455">
    <property type="entry name" value="SoxA"/>
    <property type="match status" value="1"/>
</dbReference>
<evidence type="ECO:0000256" key="5">
    <source>
        <dbReference type="ARBA" id="ARBA00022448"/>
    </source>
</evidence>
<dbReference type="Pfam" id="PF21342">
    <property type="entry name" value="SoxA-TsdA_cyt-c"/>
    <property type="match status" value="2"/>
</dbReference>
<feature type="signal peptide" evidence="21">
    <location>
        <begin position="1"/>
        <end position="18"/>
    </location>
</feature>
<accession>A0ABS7SUG6</accession>
<evidence type="ECO:0000256" key="9">
    <source>
        <dbReference type="ARBA" id="ARBA00022729"/>
    </source>
</evidence>
<feature type="domain" description="Cytochrome c" evidence="22">
    <location>
        <begin position="147"/>
        <end position="239"/>
    </location>
</feature>
<reference evidence="23 24" key="2">
    <citation type="submission" date="2021-08" db="EMBL/GenBank/DDBJ databases">
        <title>Massilia sp. R798.</title>
        <authorList>
            <person name="Baek J.H."/>
            <person name="Jung H.S."/>
            <person name="Kim K.R."/>
            <person name="Jeon C.O."/>
        </authorList>
    </citation>
    <scope>NUCLEOTIDE SEQUENCE [LARGE SCALE GENOMIC DNA]</scope>
    <source>
        <strain evidence="23 24">R798</strain>
    </source>
</reference>
<dbReference type="NCBIfam" id="TIGR04484">
    <property type="entry name" value="thiosulf_SoxA"/>
    <property type="match status" value="1"/>
</dbReference>
<evidence type="ECO:0000256" key="3">
    <source>
        <dbReference type="ARBA" id="ARBA00012408"/>
    </source>
</evidence>
<comment type="subunit">
    <text evidence="2">Heterodimer of SoxA and SoxX.</text>
</comment>